<dbReference type="Proteomes" id="UP000000851">
    <property type="component" value="Chromosome"/>
</dbReference>
<dbReference type="GO" id="GO:0005886">
    <property type="term" value="C:plasma membrane"/>
    <property type="evidence" value="ECO:0007669"/>
    <property type="project" value="UniProtKB-SubCell"/>
</dbReference>
<evidence type="ECO:0000256" key="2">
    <source>
        <dbReference type="ARBA" id="ARBA00022448"/>
    </source>
</evidence>
<dbReference type="OrthoDB" id="9815525at2"/>
<feature type="transmembrane region" description="Helical" evidence="7">
    <location>
        <begin position="112"/>
        <end position="134"/>
    </location>
</feature>
<evidence type="ECO:0000256" key="7">
    <source>
        <dbReference type="SAM" id="Phobius"/>
    </source>
</evidence>
<accession>C7PXK5</accession>
<evidence type="ECO:0000256" key="6">
    <source>
        <dbReference type="ARBA" id="ARBA00023136"/>
    </source>
</evidence>
<dbReference type="CDD" id="cd06173">
    <property type="entry name" value="MFS_MefA_like"/>
    <property type="match status" value="1"/>
</dbReference>
<evidence type="ECO:0000256" key="5">
    <source>
        <dbReference type="ARBA" id="ARBA00022989"/>
    </source>
</evidence>
<feature type="transmembrane region" description="Helical" evidence="7">
    <location>
        <begin position="298"/>
        <end position="317"/>
    </location>
</feature>
<dbReference type="InterPro" id="IPR010290">
    <property type="entry name" value="TM_effector"/>
</dbReference>
<feature type="transmembrane region" description="Helical" evidence="7">
    <location>
        <begin position="267"/>
        <end position="286"/>
    </location>
</feature>
<dbReference type="Pfam" id="PF05977">
    <property type="entry name" value="MFS_3"/>
    <property type="match status" value="1"/>
</dbReference>
<keyword evidence="3" id="KW-1003">Cell membrane</keyword>
<feature type="transmembrane region" description="Helical" evidence="7">
    <location>
        <begin position="323"/>
        <end position="344"/>
    </location>
</feature>
<keyword evidence="5 7" id="KW-1133">Transmembrane helix</keyword>
<dbReference type="SUPFAM" id="SSF103473">
    <property type="entry name" value="MFS general substrate transporter"/>
    <property type="match status" value="1"/>
</dbReference>
<evidence type="ECO:0000313" key="9">
    <source>
        <dbReference type="Proteomes" id="UP000000851"/>
    </source>
</evidence>
<dbReference type="HOGENOM" id="CLU_034180_13_2_11"/>
<keyword evidence="4 7" id="KW-0812">Transmembrane</keyword>
<dbReference type="PANTHER" id="PTHR23513">
    <property type="entry name" value="INTEGRAL MEMBRANE EFFLUX PROTEIN-RELATED"/>
    <property type="match status" value="1"/>
</dbReference>
<dbReference type="RefSeq" id="WP_012786751.1">
    <property type="nucleotide sequence ID" value="NC_013131.1"/>
</dbReference>
<keyword evidence="6 7" id="KW-0472">Membrane</keyword>
<dbReference type="EMBL" id="CP001700">
    <property type="protein sequence ID" value="ACU71458.1"/>
    <property type="molecule type" value="Genomic_DNA"/>
</dbReference>
<dbReference type="InParanoid" id="C7PXK5"/>
<sequence length="430" mass="44705">MPTDEPAPRPLTRNRDFLLLWGGQTVSEVGSQVSVLALPLVALVVLKASALQVALLSAATTSAFLLVALPAGVLVDRLSRRRVMLWCDLGRVVLVGSLPVAQVAGVLTVGQLYGVALASSVLTVFFSVAYQSYLPALIDRSQLMEGNGKLSTSQSAAQIAGPGLGAALVGVVGAAKSMIGDAASYGISALTLLAIRRGEPAPEPEQAVQADRPRMRAQIKEGLVFVAREPILRRAAAWSGSANFFVIMVESLGPVFLVRTLHLRPGYVGLMLAAGACGGVVGGLASGRLARTVGSARISWLSMTVFALPGLLIPASGAGWLSLLFAVGWTSWTFSATVCGVALTSYRQAMCPPELLGRVNAASRWITWGTLPLGGVVGGALAATLGVRTSLWIATIGGCLSGLWLFFSPLRGMRDIPTAPTATPRVARVV</sequence>
<feature type="transmembrane region" description="Helical" evidence="7">
    <location>
        <begin position="365"/>
        <end position="383"/>
    </location>
</feature>
<gene>
    <name evidence="8" type="ordered locus">Caci_2540</name>
</gene>
<reference evidence="8 9" key="1">
    <citation type="journal article" date="2009" name="Stand. Genomic Sci.">
        <title>Complete genome sequence of Catenulispora acidiphila type strain (ID 139908).</title>
        <authorList>
            <person name="Copeland A."/>
            <person name="Lapidus A."/>
            <person name="Glavina Del Rio T."/>
            <person name="Nolan M."/>
            <person name="Lucas S."/>
            <person name="Chen F."/>
            <person name="Tice H."/>
            <person name="Cheng J.F."/>
            <person name="Bruce D."/>
            <person name="Goodwin L."/>
            <person name="Pitluck S."/>
            <person name="Mikhailova N."/>
            <person name="Pati A."/>
            <person name="Ivanova N."/>
            <person name="Mavromatis K."/>
            <person name="Chen A."/>
            <person name="Palaniappan K."/>
            <person name="Chain P."/>
            <person name="Land M."/>
            <person name="Hauser L."/>
            <person name="Chang Y.J."/>
            <person name="Jeffries C.D."/>
            <person name="Chertkov O."/>
            <person name="Brettin T."/>
            <person name="Detter J.C."/>
            <person name="Han C."/>
            <person name="Ali Z."/>
            <person name="Tindall B.J."/>
            <person name="Goker M."/>
            <person name="Bristow J."/>
            <person name="Eisen J.A."/>
            <person name="Markowitz V."/>
            <person name="Hugenholtz P."/>
            <person name="Kyrpides N.C."/>
            <person name="Klenk H.P."/>
        </authorList>
    </citation>
    <scope>NUCLEOTIDE SEQUENCE [LARGE SCALE GENOMIC DNA]</scope>
    <source>
        <strain evidence="9">DSM 44928 / JCM 14897 / NBRC 102108 / NRRL B-24433 / ID139908</strain>
    </source>
</reference>
<evidence type="ECO:0000313" key="8">
    <source>
        <dbReference type="EMBL" id="ACU71458.1"/>
    </source>
</evidence>
<name>C7PXK5_CATAD</name>
<dbReference type="AlphaFoldDB" id="C7PXK5"/>
<dbReference type="Gene3D" id="1.20.1250.20">
    <property type="entry name" value="MFS general substrate transporter like domains"/>
    <property type="match status" value="1"/>
</dbReference>
<keyword evidence="9" id="KW-1185">Reference proteome</keyword>
<evidence type="ECO:0000256" key="4">
    <source>
        <dbReference type="ARBA" id="ARBA00022692"/>
    </source>
</evidence>
<proteinExistence type="predicted"/>
<dbReference type="PANTHER" id="PTHR23513:SF6">
    <property type="entry name" value="MAJOR FACILITATOR SUPERFAMILY ASSOCIATED DOMAIN-CONTAINING PROTEIN"/>
    <property type="match status" value="1"/>
</dbReference>
<dbReference type="STRING" id="479433.Caci_2540"/>
<protein>
    <submittedName>
        <fullName evidence="8">Major facilitator superfamily MFS_1</fullName>
    </submittedName>
</protein>
<dbReference type="KEGG" id="cai:Caci_2540"/>
<feature type="transmembrane region" description="Helical" evidence="7">
    <location>
        <begin position="389"/>
        <end position="407"/>
    </location>
</feature>
<comment type="subcellular location">
    <subcellularLocation>
        <location evidence="1">Cell membrane</location>
        <topology evidence="1">Multi-pass membrane protein</topology>
    </subcellularLocation>
</comment>
<evidence type="ECO:0000256" key="3">
    <source>
        <dbReference type="ARBA" id="ARBA00022475"/>
    </source>
</evidence>
<feature type="transmembrane region" description="Helical" evidence="7">
    <location>
        <begin position="242"/>
        <end position="261"/>
    </location>
</feature>
<keyword evidence="2" id="KW-0813">Transport</keyword>
<dbReference type="eggNOG" id="COG0477">
    <property type="taxonomic scope" value="Bacteria"/>
</dbReference>
<organism evidence="8 9">
    <name type="scientific">Catenulispora acidiphila (strain DSM 44928 / JCM 14897 / NBRC 102108 / NRRL B-24433 / ID139908)</name>
    <dbReference type="NCBI Taxonomy" id="479433"/>
    <lineage>
        <taxon>Bacteria</taxon>
        <taxon>Bacillati</taxon>
        <taxon>Actinomycetota</taxon>
        <taxon>Actinomycetes</taxon>
        <taxon>Catenulisporales</taxon>
        <taxon>Catenulisporaceae</taxon>
        <taxon>Catenulispora</taxon>
    </lineage>
</organism>
<feature type="transmembrane region" description="Helical" evidence="7">
    <location>
        <begin position="29"/>
        <end position="46"/>
    </location>
</feature>
<evidence type="ECO:0000256" key="1">
    <source>
        <dbReference type="ARBA" id="ARBA00004651"/>
    </source>
</evidence>
<dbReference type="InterPro" id="IPR036259">
    <property type="entry name" value="MFS_trans_sf"/>
</dbReference>
<feature type="transmembrane region" description="Helical" evidence="7">
    <location>
        <begin position="53"/>
        <end position="75"/>
    </location>
</feature>